<comment type="caution">
    <text evidence="1">The sequence shown here is derived from an EMBL/GenBank/DDBJ whole genome shotgun (WGS) entry which is preliminary data.</text>
</comment>
<name>A0A8J3G7T7_9BACT</name>
<reference evidence="1 2" key="1">
    <citation type="journal article" date="2014" name="Int. J. Syst. Evol. Microbiol.">
        <title>Complete genome sequence of Corynebacterium casei LMG S-19264T (=DSM 44701T), isolated from a smear-ripened cheese.</title>
        <authorList>
            <consortium name="US DOE Joint Genome Institute (JGI-PGF)"/>
            <person name="Walter F."/>
            <person name="Albersmeier A."/>
            <person name="Kalinowski J."/>
            <person name="Ruckert C."/>
        </authorList>
    </citation>
    <scope>NUCLEOTIDE SEQUENCE [LARGE SCALE GENOMIC DNA]</scope>
    <source>
        <strain evidence="1 2">KCTC 12866</strain>
    </source>
</reference>
<proteinExistence type="predicted"/>
<organism evidence="1 2">
    <name type="scientific">Persicitalea jodogahamensis</name>
    <dbReference type="NCBI Taxonomy" id="402147"/>
    <lineage>
        <taxon>Bacteria</taxon>
        <taxon>Pseudomonadati</taxon>
        <taxon>Bacteroidota</taxon>
        <taxon>Cytophagia</taxon>
        <taxon>Cytophagales</taxon>
        <taxon>Spirosomataceae</taxon>
        <taxon>Persicitalea</taxon>
    </lineage>
</organism>
<protein>
    <submittedName>
        <fullName evidence="1">Uncharacterized protein</fullName>
    </submittedName>
</protein>
<evidence type="ECO:0000313" key="2">
    <source>
        <dbReference type="Proteomes" id="UP000598271"/>
    </source>
</evidence>
<dbReference type="Proteomes" id="UP000598271">
    <property type="component" value="Unassembled WGS sequence"/>
</dbReference>
<dbReference type="AlphaFoldDB" id="A0A8J3G7T7"/>
<dbReference type="EMBL" id="BMXF01000001">
    <property type="protein sequence ID" value="GHB53608.1"/>
    <property type="molecule type" value="Genomic_DNA"/>
</dbReference>
<sequence>MADSYRSDEIKMIITKPARSIYDFRLDGVSFQNRKVSFIAGGCYSWAFDFNDYISKSDTVIKNKGELKFYIHKKDSILVFPFECDGVIYE</sequence>
<evidence type="ECO:0000313" key="1">
    <source>
        <dbReference type="EMBL" id="GHB53608.1"/>
    </source>
</evidence>
<accession>A0A8J3G7T7</accession>
<keyword evidence="2" id="KW-1185">Reference proteome</keyword>
<gene>
    <name evidence="1" type="ORF">GCM10007390_03020</name>
</gene>